<feature type="region of interest" description="Disordered" evidence="1">
    <location>
        <begin position="1"/>
        <end position="57"/>
    </location>
</feature>
<dbReference type="GO" id="GO:1990904">
    <property type="term" value="C:ribonucleoprotein complex"/>
    <property type="evidence" value="ECO:0007669"/>
    <property type="project" value="TreeGrafter"/>
</dbReference>
<gene>
    <name evidence="2" type="ORF">M427DRAFT_238359</name>
</gene>
<dbReference type="Proteomes" id="UP000070544">
    <property type="component" value="Unassembled WGS sequence"/>
</dbReference>
<dbReference type="PANTHER" id="PTHR31027">
    <property type="entry name" value="NUCLEAR SEGREGATION PROTEIN BFR1"/>
    <property type="match status" value="1"/>
</dbReference>
<evidence type="ECO:0000313" key="3">
    <source>
        <dbReference type="Proteomes" id="UP000070544"/>
    </source>
</evidence>
<name>A0A138ZXZ2_GONPJ</name>
<dbReference type="GO" id="GO:0042175">
    <property type="term" value="C:nuclear outer membrane-endoplasmic reticulum membrane network"/>
    <property type="evidence" value="ECO:0007669"/>
    <property type="project" value="TreeGrafter"/>
</dbReference>
<evidence type="ECO:0008006" key="4">
    <source>
        <dbReference type="Google" id="ProtNLM"/>
    </source>
</evidence>
<dbReference type="GO" id="GO:0005783">
    <property type="term" value="C:endoplasmic reticulum"/>
    <property type="evidence" value="ECO:0007669"/>
    <property type="project" value="TreeGrafter"/>
</dbReference>
<feature type="compositionally biased region" description="Low complexity" evidence="1">
    <location>
        <begin position="287"/>
        <end position="305"/>
    </location>
</feature>
<feature type="compositionally biased region" description="Low complexity" evidence="1">
    <location>
        <begin position="1"/>
        <end position="10"/>
    </location>
</feature>
<dbReference type="GO" id="GO:0008298">
    <property type="term" value="P:intracellular mRNA localization"/>
    <property type="evidence" value="ECO:0007669"/>
    <property type="project" value="TreeGrafter"/>
</dbReference>
<dbReference type="InterPro" id="IPR039604">
    <property type="entry name" value="Bfr1"/>
</dbReference>
<feature type="compositionally biased region" description="Polar residues" evidence="1">
    <location>
        <begin position="33"/>
        <end position="47"/>
    </location>
</feature>
<proteinExistence type="predicted"/>
<feature type="compositionally biased region" description="Basic and acidic residues" evidence="1">
    <location>
        <begin position="48"/>
        <end position="57"/>
    </location>
</feature>
<evidence type="ECO:0000256" key="1">
    <source>
        <dbReference type="SAM" id="MobiDB-lite"/>
    </source>
</evidence>
<sequence length="444" mass="50908">MADTAAAEPRPSSHRRAPPRPDQDAYNTHMAGINQNNIRESLGSTDNIKGKHDSRRQELRNQLTEIRKQQQEIRTSRGKILDKLKDVRNNIKRKLESQSHKLIEEKRIVQEISSLKKARKVVETFSGQQEGLDEDKRTAEELSKQLEAFDPQRAAFEEQYTALSAQIATLDKEKDVEFGRLNEIYNERNGIQKELETEFNRRREVQEAFRKQKEEFYNYLQEERKRKAEDAKRRQLEYKRERLAAEAEKEKELAEIPAFQDEINTISNLITFFQQFVEKPEEAAEPSTTNGGSSSAQTASASRTNNPKDAGKMLKSKADRLDEDAFFVGKAKAASKKRAGGAGPRVRQGPLKLDMSVLESLFKEGVEPPAGYDQVEDTLKKLVEKKAHYLENQAKQTEENKRKAEEKIKKIRAEMEAEKEDKAESIPATKTEEDVNGAEEKEQE</sequence>
<organism evidence="2 3">
    <name type="scientific">Gonapodya prolifera (strain JEL478)</name>
    <name type="common">Monoblepharis prolifera</name>
    <dbReference type="NCBI Taxonomy" id="1344416"/>
    <lineage>
        <taxon>Eukaryota</taxon>
        <taxon>Fungi</taxon>
        <taxon>Fungi incertae sedis</taxon>
        <taxon>Chytridiomycota</taxon>
        <taxon>Chytridiomycota incertae sedis</taxon>
        <taxon>Monoblepharidomycetes</taxon>
        <taxon>Monoblepharidales</taxon>
        <taxon>Gonapodyaceae</taxon>
        <taxon>Gonapodya</taxon>
    </lineage>
</organism>
<evidence type="ECO:0000313" key="2">
    <source>
        <dbReference type="EMBL" id="KXS09321.1"/>
    </source>
</evidence>
<protein>
    <recommendedName>
        <fullName evidence="4">Nuclear segregation protein Bfr1</fullName>
    </recommendedName>
</protein>
<dbReference type="AlphaFoldDB" id="A0A138ZXZ2"/>
<dbReference type="EMBL" id="KQ965870">
    <property type="protein sequence ID" value="KXS09321.1"/>
    <property type="molecule type" value="Genomic_DNA"/>
</dbReference>
<dbReference type="OrthoDB" id="2195113at2759"/>
<reference evidence="2 3" key="1">
    <citation type="journal article" date="2015" name="Genome Biol. Evol.">
        <title>Phylogenomic analyses indicate that early fungi evolved digesting cell walls of algal ancestors of land plants.</title>
        <authorList>
            <person name="Chang Y."/>
            <person name="Wang S."/>
            <person name="Sekimoto S."/>
            <person name="Aerts A.L."/>
            <person name="Choi C."/>
            <person name="Clum A."/>
            <person name="LaButti K.M."/>
            <person name="Lindquist E.A."/>
            <person name="Yee Ngan C."/>
            <person name="Ohm R.A."/>
            <person name="Salamov A.A."/>
            <person name="Grigoriev I.V."/>
            <person name="Spatafora J.W."/>
            <person name="Berbee M.L."/>
        </authorList>
    </citation>
    <scope>NUCLEOTIDE SEQUENCE [LARGE SCALE GENOMIC DNA]</scope>
    <source>
        <strain evidence="2 3">JEL478</strain>
    </source>
</reference>
<feature type="compositionally biased region" description="Basic and acidic residues" evidence="1">
    <location>
        <begin position="396"/>
        <end position="444"/>
    </location>
</feature>
<dbReference type="PANTHER" id="PTHR31027:SF2">
    <property type="entry name" value="LEBERCILIN DOMAIN-CONTAINING PROTEIN"/>
    <property type="match status" value="1"/>
</dbReference>
<dbReference type="OMA" id="AHWKEDQ"/>
<accession>A0A138ZXZ2</accession>
<dbReference type="GO" id="GO:0003729">
    <property type="term" value="F:mRNA binding"/>
    <property type="evidence" value="ECO:0007669"/>
    <property type="project" value="TreeGrafter"/>
</dbReference>
<feature type="region of interest" description="Disordered" evidence="1">
    <location>
        <begin position="391"/>
        <end position="444"/>
    </location>
</feature>
<dbReference type="STRING" id="1344416.A0A138ZXZ2"/>
<feature type="region of interest" description="Disordered" evidence="1">
    <location>
        <begin position="280"/>
        <end position="312"/>
    </location>
</feature>
<keyword evidence="3" id="KW-1185">Reference proteome</keyword>